<protein>
    <submittedName>
        <fullName evidence="1">Uncharacterized protein</fullName>
    </submittedName>
</protein>
<dbReference type="KEGG" id="spar:SPRG_09524"/>
<dbReference type="GeneID" id="24131681"/>
<dbReference type="AlphaFoldDB" id="A0A067C6T5"/>
<dbReference type="VEuPathDB" id="FungiDB:SPRG_09524"/>
<reference evidence="1 2" key="1">
    <citation type="journal article" date="2013" name="PLoS Genet.">
        <title>Distinctive expansion of potential virulence genes in the genome of the oomycete fish pathogen Saprolegnia parasitica.</title>
        <authorList>
            <person name="Jiang R.H."/>
            <person name="de Bruijn I."/>
            <person name="Haas B.J."/>
            <person name="Belmonte R."/>
            <person name="Lobach L."/>
            <person name="Christie J."/>
            <person name="van den Ackerveken G."/>
            <person name="Bottin A."/>
            <person name="Bulone V."/>
            <person name="Diaz-Moreno S.M."/>
            <person name="Dumas B."/>
            <person name="Fan L."/>
            <person name="Gaulin E."/>
            <person name="Govers F."/>
            <person name="Grenville-Briggs L.J."/>
            <person name="Horner N.R."/>
            <person name="Levin J.Z."/>
            <person name="Mammella M."/>
            <person name="Meijer H.J."/>
            <person name="Morris P."/>
            <person name="Nusbaum C."/>
            <person name="Oome S."/>
            <person name="Phillips A.J."/>
            <person name="van Rooyen D."/>
            <person name="Rzeszutek E."/>
            <person name="Saraiva M."/>
            <person name="Secombes C.J."/>
            <person name="Seidl M.F."/>
            <person name="Snel B."/>
            <person name="Stassen J.H."/>
            <person name="Sykes S."/>
            <person name="Tripathy S."/>
            <person name="van den Berg H."/>
            <person name="Vega-Arreguin J.C."/>
            <person name="Wawra S."/>
            <person name="Young S.K."/>
            <person name="Zeng Q."/>
            <person name="Dieguez-Uribeondo J."/>
            <person name="Russ C."/>
            <person name="Tyler B.M."/>
            <person name="van West P."/>
        </authorList>
    </citation>
    <scope>NUCLEOTIDE SEQUENCE [LARGE SCALE GENOMIC DNA]</scope>
    <source>
        <strain evidence="1 2">CBS 223.65</strain>
    </source>
</reference>
<gene>
    <name evidence="1" type="ORF">SPRG_09524</name>
</gene>
<proteinExistence type="predicted"/>
<accession>A0A067C6T5</accession>
<keyword evidence="2" id="KW-1185">Reference proteome</keyword>
<dbReference type="Proteomes" id="UP000030745">
    <property type="component" value="Unassembled WGS sequence"/>
</dbReference>
<evidence type="ECO:0000313" key="2">
    <source>
        <dbReference type="Proteomes" id="UP000030745"/>
    </source>
</evidence>
<sequence>MYPKLRSDFVSIRGRVDAVTVLWINHEYKVATNLMIIKWPTSPATRAEV</sequence>
<dbReference type="EMBL" id="KK583237">
    <property type="protein sequence ID" value="KDO24880.1"/>
    <property type="molecule type" value="Genomic_DNA"/>
</dbReference>
<organism evidence="1 2">
    <name type="scientific">Saprolegnia parasitica (strain CBS 223.65)</name>
    <dbReference type="NCBI Taxonomy" id="695850"/>
    <lineage>
        <taxon>Eukaryota</taxon>
        <taxon>Sar</taxon>
        <taxon>Stramenopiles</taxon>
        <taxon>Oomycota</taxon>
        <taxon>Saprolegniomycetes</taxon>
        <taxon>Saprolegniales</taxon>
        <taxon>Saprolegniaceae</taxon>
        <taxon>Saprolegnia</taxon>
    </lineage>
</organism>
<evidence type="ECO:0000313" key="1">
    <source>
        <dbReference type="EMBL" id="KDO24880.1"/>
    </source>
</evidence>
<dbReference type="RefSeq" id="XP_012204340.1">
    <property type="nucleotide sequence ID" value="XM_012348950.1"/>
</dbReference>
<name>A0A067C6T5_SAPPC</name>